<evidence type="ECO:0000313" key="1">
    <source>
        <dbReference type="EMBL" id="GCA71591.1"/>
    </source>
</evidence>
<dbReference type="EMBL" id="BHVO01000061">
    <property type="protein sequence ID" value="GCA71591.1"/>
    <property type="molecule type" value="Genomic_DNA"/>
</dbReference>
<accession>A0A5A5REL8</accession>
<gene>
    <name evidence="1" type="ORF">MiYa_03133</name>
</gene>
<proteinExistence type="predicted"/>
<organism evidence="1 2">
    <name type="scientific">Microcystis aeruginosa NIES-2519</name>
    <dbReference type="NCBI Taxonomy" id="2303981"/>
    <lineage>
        <taxon>Bacteria</taxon>
        <taxon>Bacillati</taxon>
        <taxon>Cyanobacteriota</taxon>
        <taxon>Cyanophyceae</taxon>
        <taxon>Oscillatoriophycideae</taxon>
        <taxon>Chroococcales</taxon>
        <taxon>Microcystaceae</taxon>
        <taxon>Microcystis</taxon>
    </lineage>
</organism>
<name>A0A5A5REL8_MICAE</name>
<evidence type="ECO:0000313" key="2">
    <source>
        <dbReference type="Proteomes" id="UP000323569"/>
    </source>
</evidence>
<reference evidence="1 2" key="1">
    <citation type="submission" date="2018-09" db="EMBL/GenBank/DDBJ databases">
        <title>Evolutionary history of phycoerythrin pigmentation in the water bloom-forming cyanobacterium Microcystis aeruginosa.</title>
        <authorList>
            <person name="Tanabe Y."/>
            <person name="Tanabe Y."/>
            <person name="Yamaguchi H."/>
        </authorList>
    </citation>
    <scope>NUCLEOTIDE SEQUENCE [LARGE SCALE GENOMIC DNA]</scope>
    <source>
        <strain evidence="1 2">NIES-2519</strain>
    </source>
</reference>
<evidence type="ECO:0008006" key="3">
    <source>
        <dbReference type="Google" id="ProtNLM"/>
    </source>
</evidence>
<comment type="caution">
    <text evidence="1">The sequence shown here is derived from an EMBL/GenBank/DDBJ whole genome shotgun (WGS) entry which is preliminary data.</text>
</comment>
<dbReference type="Proteomes" id="UP000323569">
    <property type="component" value="Unassembled WGS sequence"/>
</dbReference>
<dbReference type="AlphaFoldDB" id="A0A5A5REL8"/>
<protein>
    <recommendedName>
        <fullName evidence="3">DUF262 domain-containing protein</fullName>
    </recommendedName>
</protein>
<sequence length="88" mass="10550">MVASNFEMANKPDEFARTEISDSLKEEAEQEIREKQKIVDYDTKEYPVEVLVQKYKDGLEDDINELYIPDYQREMIWPEAHQSKFIIF</sequence>